<evidence type="ECO:0000256" key="5">
    <source>
        <dbReference type="ARBA" id="ARBA00023136"/>
    </source>
</evidence>
<dbReference type="GO" id="GO:0022857">
    <property type="term" value="F:transmembrane transporter activity"/>
    <property type="evidence" value="ECO:0007669"/>
    <property type="project" value="InterPro"/>
</dbReference>
<evidence type="ECO:0000256" key="3">
    <source>
        <dbReference type="ARBA" id="ARBA00022692"/>
    </source>
</evidence>
<keyword evidence="5" id="KW-0472">Membrane</keyword>
<dbReference type="PANTHER" id="PTHR42770:SF7">
    <property type="entry name" value="MEMBRANE PROTEIN"/>
    <property type="match status" value="1"/>
</dbReference>
<evidence type="ECO:0000256" key="1">
    <source>
        <dbReference type="ARBA" id="ARBA00004651"/>
    </source>
</evidence>
<gene>
    <name evidence="6" type="ORF">BAY60_29125</name>
</gene>
<evidence type="ECO:0000313" key="7">
    <source>
        <dbReference type="Proteomes" id="UP000249915"/>
    </source>
</evidence>
<reference evidence="6 7" key="1">
    <citation type="submission" date="2016-07" db="EMBL/GenBank/DDBJ databases">
        <title>Draft genome sequence of Prauserella muralis DSM 45305, isolated from a mould-covered wall in an indoor environment.</title>
        <authorList>
            <person name="Ruckert C."/>
            <person name="Albersmeier A."/>
            <person name="Jiang C.-L."/>
            <person name="Jiang Y."/>
            <person name="Kalinowski J."/>
            <person name="Schneider O."/>
            <person name="Winkler A."/>
            <person name="Zotchev S.B."/>
        </authorList>
    </citation>
    <scope>NUCLEOTIDE SEQUENCE [LARGE SCALE GENOMIC DNA]</scope>
    <source>
        <strain evidence="6 7">DSM 45305</strain>
    </source>
</reference>
<dbReference type="Gene3D" id="1.20.1740.10">
    <property type="entry name" value="Amino acid/polyamine transporter I"/>
    <property type="match status" value="1"/>
</dbReference>
<keyword evidence="3" id="KW-0812">Transmembrane</keyword>
<dbReference type="InterPro" id="IPR050367">
    <property type="entry name" value="APC_superfamily"/>
</dbReference>
<dbReference type="RefSeq" id="WP_112284820.1">
    <property type="nucleotide sequence ID" value="NZ_MASW01000007.1"/>
</dbReference>
<comment type="subcellular location">
    <subcellularLocation>
        <location evidence="1">Cell membrane</location>
        <topology evidence="1">Multi-pass membrane protein</topology>
    </subcellularLocation>
</comment>
<dbReference type="Pfam" id="PF13520">
    <property type="entry name" value="AA_permease_2"/>
    <property type="match status" value="1"/>
</dbReference>
<dbReference type="AlphaFoldDB" id="A0A2V4AGS2"/>
<dbReference type="EMBL" id="MASW01000007">
    <property type="protein sequence ID" value="PXY18901.1"/>
    <property type="molecule type" value="Genomic_DNA"/>
</dbReference>
<sequence>MSDLSTPAISDSHPPKALRWFDGFILALPIANGLFISVGYAIGALGALPAVIICVVLSVVALCQNKLFAEMAAMFPNKPGGVAMFAAEGWKRYFTPIAPLAAFGYWCGWALVLSLVGLTIGSLIQAQWFPGAGWTLFSLGGVDFGLPHLISAVLIIACTVVNVLGIRVAVRFNQVVGVAFVLVLLALAIGPFVAGQWSSAGLASHLDGDWTAFVVWLYVSAWAIYGSELCAIFAPEYRDTTRDTSRALTSVALFMVAAYTLVPLATSGQLTGQEFLDNPITYGVVSIGHISGGLSSAITVILCGALFLSMVSSSADAGRALYGLSAEKMSITQLDQLNSRGVPSRALWITMLVNLGILLFVGNPVAILIASNLGYILAITLAVTSFLLLRKDRPHWHRPIRLRRAWVPVAVVVAVFNLFILVVGALNPELSYVGGFKEVAIGLALLLIGVVLFVYRRKIQDRAPLTWREPAEENPGPIASGTTGKP</sequence>
<dbReference type="InterPro" id="IPR002293">
    <property type="entry name" value="AA/rel_permease1"/>
</dbReference>
<evidence type="ECO:0000256" key="4">
    <source>
        <dbReference type="ARBA" id="ARBA00022989"/>
    </source>
</evidence>
<evidence type="ECO:0000256" key="2">
    <source>
        <dbReference type="ARBA" id="ARBA00022475"/>
    </source>
</evidence>
<accession>A0A2V4AGS2</accession>
<evidence type="ECO:0000313" key="6">
    <source>
        <dbReference type="EMBL" id="PXY18901.1"/>
    </source>
</evidence>
<protein>
    <submittedName>
        <fullName evidence="6">Uncharacterized protein</fullName>
    </submittedName>
</protein>
<dbReference type="GO" id="GO:0005886">
    <property type="term" value="C:plasma membrane"/>
    <property type="evidence" value="ECO:0007669"/>
    <property type="project" value="UniProtKB-SubCell"/>
</dbReference>
<comment type="caution">
    <text evidence="6">The sequence shown here is derived from an EMBL/GenBank/DDBJ whole genome shotgun (WGS) entry which is preliminary data.</text>
</comment>
<keyword evidence="4" id="KW-1133">Transmembrane helix</keyword>
<proteinExistence type="predicted"/>
<dbReference type="Proteomes" id="UP000249915">
    <property type="component" value="Unassembled WGS sequence"/>
</dbReference>
<organism evidence="6 7">
    <name type="scientific">Prauserella muralis</name>
    <dbReference type="NCBI Taxonomy" id="588067"/>
    <lineage>
        <taxon>Bacteria</taxon>
        <taxon>Bacillati</taxon>
        <taxon>Actinomycetota</taxon>
        <taxon>Actinomycetes</taxon>
        <taxon>Pseudonocardiales</taxon>
        <taxon>Pseudonocardiaceae</taxon>
        <taxon>Prauserella</taxon>
    </lineage>
</organism>
<name>A0A2V4AGS2_9PSEU</name>
<dbReference type="PIRSF" id="PIRSF006060">
    <property type="entry name" value="AA_transporter"/>
    <property type="match status" value="1"/>
</dbReference>
<keyword evidence="7" id="KW-1185">Reference proteome</keyword>
<dbReference type="PANTHER" id="PTHR42770">
    <property type="entry name" value="AMINO ACID TRANSPORTER-RELATED"/>
    <property type="match status" value="1"/>
</dbReference>
<dbReference type="OrthoDB" id="9762947at2"/>
<keyword evidence="2" id="KW-1003">Cell membrane</keyword>